<accession>Q22CT8</accession>
<dbReference type="KEGG" id="tet:TTHERM_01016030"/>
<proteinExistence type="predicted"/>
<dbReference type="Gene3D" id="3.40.220.10">
    <property type="entry name" value="Leucine Aminopeptidase, subunit E, domain 1"/>
    <property type="match status" value="1"/>
</dbReference>
<dbReference type="GeneID" id="7833182"/>
<reference evidence="4" key="1">
    <citation type="journal article" date="2006" name="PLoS Biol.">
        <title>Macronuclear genome sequence of the ciliate Tetrahymena thermophila, a model eukaryote.</title>
        <authorList>
            <person name="Eisen J.A."/>
            <person name="Coyne R.S."/>
            <person name="Wu M."/>
            <person name="Wu D."/>
            <person name="Thiagarajan M."/>
            <person name="Wortman J.R."/>
            <person name="Badger J.H."/>
            <person name="Ren Q."/>
            <person name="Amedeo P."/>
            <person name="Jones K.M."/>
            <person name="Tallon L.J."/>
            <person name="Delcher A.L."/>
            <person name="Salzberg S.L."/>
            <person name="Silva J.C."/>
            <person name="Haas B.J."/>
            <person name="Majoros W.H."/>
            <person name="Farzad M."/>
            <person name="Carlton J.M."/>
            <person name="Smith R.K. Jr."/>
            <person name="Garg J."/>
            <person name="Pearlman R.E."/>
            <person name="Karrer K.M."/>
            <person name="Sun L."/>
            <person name="Manning G."/>
            <person name="Elde N.C."/>
            <person name="Turkewitz A.P."/>
            <person name="Asai D.J."/>
            <person name="Wilkes D.E."/>
            <person name="Wang Y."/>
            <person name="Cai H."/>
            <person name="Collins K."/>
            <person name="Stewart B.A."/>
            <person name="Lee S.R."/>
            <person name="Wilamowska K."/>
            <person name="Weinberg Z."/>
            <person name="Ruzzo W.L."/>
            <person name="Wloga D."/>
            <person name="Gaertig J."/>
            <person name="Frankel J."/>
            <person name="Tsao C.-C."/>
            <person name="Gorovsky M.A."/>
            <person name="Keeling P.J."/>
            <person name="Waller R.F."/>
            <person name="Patron N.J."/>
            <person name="Cherry J.M."/>
            <person name="Stover N.A."/>
            <person name="Krieger C.J."/>
            <person name="del Toro C."/>
            <person name="Ryder H.F."/>
            <person name="Williamson S.C."/>
            <person name="Barbeau R.A."/>
            <person name="Hamilton E.P."/>
            <person name="Orias E."/>
        </authorList>
    </citation>
    <scope>NUCLEOTIDE SEQUENCE [LARGE SCALE GENOMIC DNA]</scope>
    <source>
        <strain evidence="4">SB210</strain>
    </source>
</reference>
<dbReference type="OrthoDB" id="6133115at2759"/>
<organism evidence="3 4">
    <name type="scientific">Tetrahymena thermophila (strain SB210)</name>
    <dbReference type="NCBI Taxonomy" id="312017"/>
    <lineage>
        <taxon>Eukaryota</taxon>
        <taxon>Sar</taxon>
        <taxon>Alveolata</taxon>
        <taxon>Ciliophora</taxon>
        <taxon>Intramacronucleata</taxon>
        <taxon>Oligohymenophorea</taxon>
        <taxon>Hymenostomatida</taxon>
        <taxon>Tetrahymenina</taxon>
        <taxon>Tetrahymenidae</taxon>
        <taxon>Tetrahymena</taxon>
    </lineage>
</organism>
<dbReference type="InterPro" id="IPR043472">
    <property type="entry name" value="Macro_dom-like"/>
</dbReference>
<feature type="region of interest" description="Disordered" evidence="1">
    <location>
        <begin position="264"/>
        <end position="363"/>
    </location>
</feature>
<dbReference type="SMART" id="SM00506">
    <property type="entry name" value="A1pp"/>
    <property type="match status" value="1"/>
</dbReference>
<evidence type="ECO:0000313" key="4">
    <source>
        <dbReference type="Proteomes" id="UP000009168"/>
    </source>
</evidence>
<dbReference type="RefSeq" id="XP_001030763.4">
    <property type="nucleotide sequence ID" value="XM_001030763.4"/>
</dbReference>
<dbReference type="AlphaFoldDB" id="Q22CT8"/>
<gene>
    <name evidence="3" type="ORF">TTHERM_01016030</name>
</gene>
<keyword evidence="4" id="KW-1185">Reference proteome</keyword>
<dbReference type="InterPro" id="IPR002589">
    <property type="entry name" value="Macro_dom"/>
</dbReference>
<sequence length="372" mass="42967">MNNIFSKIQKLPKMMNLFQLKSYFKTTQKPTYTIGNLSSQPILQQKIGETQISIVKNDLTMENVDAIVNAANNFLAHGGGVAGAICRKGGRIIQNQSYDIIKIRNRIENGESVTTEAGQLPCKKVIHTVGPIWEDGDSNEKEELAKCMETILREAKFYKLKSISIPAISSGIFGFPKYLCAKILLEETQKLLKYDYSNQFEEIRFCNFDNETVQVFAEEFQKQFQNKEPQQIEQQSKKKKENNQNEGLNEDFQEEQKDNLKNLEKPKIQDQDLSNNKEKQAQKSQEENEIKKQEIKEYKDKHSEIQKEQKNENLEKLSKQKEWIIKDAKNNISQNPSYVKQNEGDQAIDAQSQQSSQVKGQQNKVQILYKKI</sequence>
<dbReference type="PANTHER" id="PTHR11106:SF111">
    <property type="entry name" value="MACRO DOMAIN-CONTAINING PROTEIN"/>
    <property type="match status" value="1"/>
</dbReference>
<feature type="compositionally biased region" description="Basic and acidic residues" evidence="1">
    <location>
        <begin position="264"/>
        <end position="329"/>
    </location>
</feature>
<name>Q22CT8_TETTS</name>
<evidence type="ECO:0000256" key="1">
    <source>
        <dbReference type="SAM" id="MobiDB-lite"/>
    </source>
</evidence>
<feature type="compositionally biased region" description="Low complexity" evidence="1">
    <location>
        <begin position="351"/>
        <end position="363"/>
    </location>
</feature>
<dbReference type="EMBL" id="GG662478">
    <property type="protein sequence ID" value="EAR83100.4"/>
    <property type="molecule type" value="Genomic_DNA"/>
</dbReference>
<dbReference type="Proteomes" id="UP000009168">
    <property type="component" value="Unassembled WGS sequence"/>
</dbReference>
<dbReference type="eggNOG" id="KOG2633">
    <property type="taxonomic scope" value="Eukaryota"/>
</dbReference>
<dbReference type="InParanoid" id="Q22CT8"/>
<dbReference type="CDD" id="cd02907">
    <property type="entry name" value="Macro_Af1521_BAL-like"/>
    <property type="match status" value="1"/>
</dbReference>
<feature type="domain" description="Macro" evidence="2">
    <location>
        <begin position="39"/>
        <end position="224"/>
    </location>
</feature>
<feature type="compositionally biased region" description="Polar residues" evidence="1">
    <location>
        <begin position="330"/>
        <end position="340"/>
    </location>
</feature>
<dbReference type="PANTHER" id="PTHR11106">
    <property type="entry name" value="GANGLIOSIDE INDUCED DIFFERENTIATION ASSOCIATED PROTEIN 2-RELATED"/>
    <property type="match status" value="1"/>
</dbReference>
<feature type="region of interest" description="Disordered" evidence="1">
    <location>
        <begin position="226"/>
        <end position="251"/>
    </location>
</feature>
<dbReference type="SUPFAM" id="SSF52949">
    <property type="entry name" value="Macro domain-like"/>
    <property type="match status" value="1"/>
</dbReference>
<protein>
    <submittedName>
        <fullName evidence="3">Appr-1-P processing enzyme family protein</fullName>
    </submittedName>
</protein>
<dbReference type="Pfam" id="PF01661">
    <property type="entry name" value="Macro"/>
    <property type="match status" value="1"/>
</dbReference>
<evidence type="ECO:0000313" key="3">
    <source>
        <dbReference type="EMBL" id="EAR83100.4"/>
    </source>
</evidence>
<dbReference type="PROSITE" id="PS51154">
    <property type="entry name" value="MACRO"/>
    <property type="match status" value="1"/>
</dbReference>
<evidence type="ECO:0000259" key="2">
    <source>
        <dbReference type="PROSITE" id="PS51154"/>
    </source>
</evidence>
<dbReference type="HOGENOM" id="CLU_579403_0_0_1"/>